<organism evidence="3 4">
    <name type="scientific">Ureibacillus acetophenoni</name>
    <dbReference type="NCBI Taxonomy" id="614649"/>
    <lineage>
        <taxon>Bacteria</taxon>
        <taxon>Bacillati</taxon>
        <taxon>Bacillota</taxon>
        <taxon>Bacilli</taxon>
        <taxon>Bacillales</taxon>
        <taxon>Caryophanaceae</taxon>
        <taxon>Ureibacillus</taxon>
    </lineage>
</organism>
<dbReference type="SUPFAM" id="SSF55383">
    <property type="entry name" value="Copper amine oxidase, domain N"/>
    <property type="match status" value="1"/>
</dbReference>
<name>A0A285TYT9_9BACL</name>
<dbReference type="Pfam" id="PF07833">
    <property type="entry name" value="Cu_amine_oxidN1"/>
    <property type="match status" value="1"/>
</dbReference>
<dbReference type="EMBL" id="OBQC01000001">
    <property type="protein sequence ID" value="SOC34870.1"/>
    <property type="molecule type" value="Genomic_DNA"/>
</dbReference>
<evidence type="ECO:0000256" key="1">
    <source>
        <dbReference type="SAM" id="SignalP"/>
    </source>
</evidence>
<dbReference type="OrthoDB" id="2519728at2"/>
<dbReference type="InterPro" id="IPR036582">
    <property type="entry name" value="Mao_N_sf"/>
</dbReference>
<reference evidence="4" key="1">
    <citation type="submission" date="2017-08" db="EMBL/GenBank/DDBJ databases">
        <authorList>
            <person name="Varghese N."/>
            <person name="Submissions S."/>
        </authorList>
    </citation>
    <scope>NUCLEOTIDE SEQUENCE [LARGE SCALE GENOMIC DNA]</scope>
    <source>
        <strain evidence="4">JC23</strain>
    </source>
</reference>
<evidence type="ECO:0000259" key="2">
    <source>
        <dbReference type="Pfam" id="PF07833"/>
    </source>
</evidence>
<gene>
    <name evidence="3" type="ORF">SAMN05877842_101138</name>
</gene>
<evidence type="ECO:0000313" key="4">
    <source>
        <dbReference type="Proteomes" id="UP000219252"/>
    </source>
</evidence>
<dbReference type="InterPro" id="IPR012854">
    <property type="entry name" value="Cu_amine_oxidase-like_N"/>
</dbReference>
<feature type="chain" id="PRO_5013058038" description="Copper amine oxidase-like N-terminal domain-containing protein" evidence="1">
    <location>
        <begin position="27"/>
        <end position="510"/>
    </location>
</feature>
<feature type="signal peptide" evidence="1">
    <location>
        <begin position="1"/>
        <end position="26"/>
    </location>
</feature>
<dbReference type="AlphaFoldDB" id="A0A285TYT9"/>
<keyword evidence="4" id="KW-1185">Reference proteome</keyword>
<keyword evidence="1" id="KW-0732">Signal</keyword>
<dbReference type="RefSeq" id="WP_097147707.1">
    <property type="nucleotide sequence ID" value="NZ_OBQC01000001.1"/>
</dbReference>
<dbReference type="Proteomes" id="UP000219252">
    <property type="component" value="Unassembled WGS sequence"/>
</dbReference>
<accession>A0A285TYT9</accession>
<sequence>MRKRFKSLLAVVVMIFFGSHWTIAEAAEPEITSSESGQNHSKEAPFIFQINNQRVEMSDPIIQRHGRNFVPAEYFYKHIEKSSGDWLSDEIFHLNIAGNSIVFFNDHQVAFVNDIPTLMDVRAFIDNEKMYVPVHFIVSSLGGHTRFKTDSREMLVYLDDYLFKNPFIKVVEGNLPKAEKVPNATLVESRDLMVSDNPETLTHELVPEDESTLSMYHVQASDKKKEHRVFGWHVNELGNPVKIGITIENTSSNTPIEVKPMKEASATSDTVRMSLEVGLAIVDAIYHDKSKDASGDPIVIEPGETKVIDSFSLNDGRLLGFNYDLDVRTVKGKKMDYKIRTVLSKSNGDLTAIQTDPVPTDLSYPRGAWEYSAIEAELPEYKIGSPIVGYGISNGVTDYVLTEENSISPTYRAVGNIGHYGVDYKVKIPVANPTKESRQVYVRLSGQGGIYSGAVKVNGQVYVIPDVKPGKNYAELPPITVEGGRSETIELEIMHAGGSFLPLAIYVEGN</sequence>
<proteinExistence type="predicted"/>
<evidence type="ECO:0000313" key="3">
    <source>
        <dbReference type="EMBL" id="SOC34870.1"/>
    </source>
</evidence>
<feature type="domain" description="Copper amine oxidase-like N-terminal" evidence="2">
    <location>
        <begin position="49"/>
        <end position="154"/>
    </location>
</feature>
<protein>
    <recommendedName>
        <fullName evidence="2">Copper amine oxidase-like N-terminal domain-containing protein</fullName>
    </recommendedName>
</protein>